<name>A0ABM9HLL6_9PROT</name>
<gene>
    <name evidence="3" type="ORF">R83534S58_LOCUS719</name>
</gene>
<evidence type="ECO:0000256" key="2">
    <source>
        <dbReference type="ARBA" id="ARBA00023235"/>
    </source>
</evidence>
<dbReference type="NCBIfam" id="TIGR00689">
    <property type="entry name" value="rpiB_lacA_lacB"/>
    <property type="match status" value="1"/>
</dbReference>
<dbReference type="PANTHER" id="PTHR43732:SF1">
    <property type="entry name" value="RIBOSE 5-PHOSPHATE ISOMERASE"/>
    <property type="match status" value="1"/>
</dbReference>
<dbReference type="RefSeq" id="WP_034338333.1">
    <property type="nucleotide sequence ID" value="NZ_CAMXCH010000001.1"/>
</dbReference>
<dbReference type="PIRSF" id="PIRSF005384">
    <property type="entry name" value="RpiB_LacA_B"/>
    <property type="match status" value="1"/>
</dbReference>
<dbReference type="InterPro" id="IPR004785">
    <property type="entry name" value="RpiB"/>
</dbReference>
<dbReference type="InterPro" id="IPR051812">
    <property type="entry name" value="SPI_LacAB/RpiB"/>
</dbReference>
<dbReference type="NCBIfam" id="NF004051">
    <property type="entry name" value="PRK05571.1"/>
    <property type="match status" value="1"/>
</dbReference>
<proteinExistence type="inferred from homology"/>
<dbReference type="InterPro" id="IPR036569">
    <property type="entry name" value="RpiB_LacA_LacB_sf"/>
</dbReference>
<reference evidence="3" key="1">
    <citation type="submission" date="2022-10" db="EMBL/GenBank/DDBJ databases">
        <authorList>
            <person name="Botero Cardona J."/>
        </authorList>
    </citation>
    <scope>NUCLEOTIDE SEQUENCE</scope>
    <source>
        <strain evidence="3">R-83534</strain>
    </source>
</reference>
<dbReference type="EMBL" id="CAMXCH010000001">
    <property type="protein sequence ID" value="CAI3934100.1"/>
    <property type="molecule type" value="Genomic_DNA"/>
</dbReference>
<comment type="caution">
    <text evidence="3">The sequence shown here is derived from an EMBL/GenBank/DDBJ whole genome shotgun (WGS) entry which is preliminary data.</text>
</comment>
<comment type="similarity">
    <text evidence="1">Belongs to the LacAB/RpiB family.</text>
</comment>
<dbReference type="Proteomes" id="UP001154272">
    <property type="component" value="Unassembled WGS sequence"/>
</dbReference>
<keyword evidence="2 3" id="KW-0413">Isomerase</keyword>
<evidence type="ECO:0000313" key="3">
    <source>
        <dbReference type="EMBL" id="CAI3934100.1"/>
    </source>
</evidence>
<organism evidence="3 4">
    <name type="scientific">Commensalibacter papalotli</name>
    <name type="common">ex Botero et al. 2024</name>
    <dbReference type="NCBI Taxonomy" id="2972766"/>
    <lineage>
        <taxon>Bacteria</taxon>
        <taxon>Pseudomonadati</taxon>
        <taxon>Pseudomonadota</taxon>
        <taxon>Alphaproteobacteria</taxon>
        <taxon>Acetobacterales</taxon>
        <taxon>Acetobacteraceae</taxon>
    </lineage>
</organism>
<dbReference type="PANTHER" id="PTHR43732">
    <property type="entry name" value="RIBOSE 5-PHOSPHATE ISOMERASE-RELATED"/>
    <property type="match status" value="1"/>
</dbReference>
<dbReference type="GO" id="GO:0016853">
    <property type="term" value="F:isomerase activity"/>
    <property type="evidence" value="ECO:0007669"/>
    <property type="project" value="UniProtKB-KW"/>
</dbReference>
<accession>A0ABM9HLL6</accession>
<dbReference type="InterPro" id="IPR003500">
    <property type="entry name" value="RpiB_LacA_LacB"/>
</dbReference>
<keyword evidence="4" id="KW-1185">Reference proteome</keyword>
<evidence type="ECO:0000313" key="4">
    <source>
        <dbReference type="Proteomes" id="UP001154272"/>
    </source>
</evidence>
<dbReference type="SUPFAM" id="SSF89623">
    <property type="entry name" value="Ribose/Galactose isomerase RpiB/AlsB"/>
    <property type="match status" value="1"/>
</dbReference>
<protein>
    <submittedName>
        <fullName evidence="3">Ribose 5-phosphate isomerase RpiB (RpiB) (PDB:1NN4)</fullName>
    </submittedName>
</protein>
<dbReference type="Gene3D" id="3.40.1400.10">
    <property type="entry name" value="Sugar-phosphate isomerase, RpiB/LacA/LacB"/>
    <property type="match status" value="1"/>
</dbReference>
<dbReference type="NCBIfam" id="TIGR01120">
    <property type="entry name" value="rpiB"/>
    <property type="match status" value="1"/>
</dbReference>
<evidence type="ECO:0000256" key="1">
    <source>
        <dbReference type="ARBA" id="ARBA00008754"/>
    </source>
</evidence>
<dbReference type="Pfam" id="PF02502">
    <property type="entry name" value="LacAB_rpiB"/>
    <property type="match status" value="1"/>
</dbReference>
<sequence length="152" mass="16641">MKVAVGGDHAGFTLRQAVIQIIKDLGHTPVDFGCYSLEETDFPGYAEKACQSIINKECERGILVCGSGVGVSIVANKVPGIRASVCHDYYLAHQSVEHDDVNVMCFGGKVIGEWLAADLVKAFLDAKFSDNKDIRRRVTQMNDIEAKYSSKE</sequence>